<name>A0A9D4DEA7_DREPO</name>
<organism evidence="1 2">
    <name type="scientific">Dreissena polymorpha</name>
    <name type="common">Zebra mussel</name>
    <name type="synonym">Mytilus polymorpha</name>
    <dbReference type="NCBI Taxonomy" id="45954"/>
    <lineage>
        <taxon>Eukaryota</taxon>
        <taxon>Metazoa</taxon>
        <taxon>Spiralia</taxon>
        <taxon>Lophotrochozoa</taxon>
        <taxon>Mollusca</taxon>
        <taxon>Bivalvia</taxon>
        <taxon>Autobranchia</taxon>
        <taxon>Heteroconchia</taxon>
        <taxon>Euheterodonta</taxon>
        <taxon>Imparidentia</taxon>
        <taxon>Neoheterodontei</taxon>
        <taxon>Myida</taxon>
        <taxon>Dreissenoidea</taxon>
        <taxon>Dreissenidae</taxon>
        <taxon>Dreissena</taxon>
    </lineage>
</organism>
<reference evidence="1" key="1">
    <citation type="journal article" date="2019" name="bioRxiv">
        <title>The Genome of the Zebra Mussel, Dreissena polymorpha: A Resource for Invasive Species Research.</title>
        <authorList>
            <person name="McCartney M.A."/>
            <person name="Auch B."/>
            <person name="Kono T."/>
            <person name="Mallez S."/>
            <person name="Zhang Y."/>
            <person name="Obille A."/>
            <person name="Becker A."/>
            <person name="Abrahante J.E."/>
            <person name="Garbe J."/>
            <person name="Badalamenti J.P."/>
            <person name="Herman A."/>
            <person name="Mangelson H."/>
            <person name="Liachko I."/>
            <person name="Sullivan S."/>
            <person name="Sone E.D."/>
            <person name="Koren S."/>
            <person name="Silverstein K.A.T."/>
            <person name="Beckman K.B."/>
            <person name="Gohl D.M."/>
        </authorList>
    </citation>
    <scope>NUCLEOTIDE SEQUENCE</scope>
    <source>
        <strain evidence="1">Duluth1</strain>
        <tissue evidence="1">Whole animal</tissue>
    </source>
</reference>
<dbReference type="AlphaFoldDB" id="A0A9D4DEA7"/>
<sequence>MTSLATNFDTRKTRNKLGSDVILEYETLTKSYLEGSSYFHNVLKNGDFKNDKHHIGNFVLNLILPLPVVGSLTGASRNRFSKRVFLNLFDDSLFRIEEVTAGSLSEGLGLPEIVTVHGQSFRIETPDEDKKFIFHGFPVSERASTAFAHMEQSRLSPPSFVKLKLNKDFKWQRQLFQHWNTKEFLTQNGFIDRAKFTAQLKSLLQDRIFEHSIKCKDGIVPVLPQPSTLKTTSIICFLQITLSVCRVQHGRHKRGAGNIEHEFGQARDW</sequence>
<reference evidence="1" key="2">
    <citation type="submission" date="2020-11" db="EMBL/GenBank/DDBJ databases">
        <authorList>
            <person name="McCartney M.A."/>
            <person name="Auch B."/>
            <person name="Kono T."/>
            <person name="Mallez S."/>
            <person name="Becker A."/>
            <person name="Gohl D.M."/>
            <person name="Silverstein K.A.T."/>
            <person name="Koren S."/>
            <person name="Bechman K.B."/>
            <person name="Herman A."/>
            <person name="Abrahante J.E."/>
            <person name="Garbe J."/>
        </authorList>
    </citation>
    <scope>NUCLEOTIDE SEQUENCE</scope>
    <source>
        <strain evidence="1">Duluth1</strain>
        <tissue evidence="1">Whole animal</tissue>
    </source>
</reference>
<protein>
    <submittedName>
        <fullName evidence="1">Uncharacterized protein</fullName>
    </submittedName>
</protein>
<accession>A0A9D4DEA7</accession>
<comment type="caution">
    <text evidence="1">The sequence shown here is derived from an EMBL/GenBank/DDBJ whole genome shotgun (WGS) entry which is preliminary data.</text>
</comment>
<proteinExistence type="predicted"/>
<evidence type="ECO:0000313" key="1">
    <source>
        <dbReference type="EMBL" id="KAH3747764.1"/>
    </source>
</evidence>
<dbReference type="EMBL" id="JAIWYP010000010">
    <property type="protein sequence ID" value="KAH3747764.1"/>
    <property type="molecule type" value="Genomic_DNA"/>
</dbReference>
<gene>
    <name evidence="1" type="ORF">DPMN_182194</name>
</gene>
<keyword evidence="2" id="KW-1185">Reference proteome</keyword>
<evidence type="ECO:0000313" key="2">
    <source>
        <dbReference type="Proteomes" id="UP000828390"/>
    </source>
</evidence>
<dbReference type="Proteomes" id="UP000828390">
    <property type="component" value="Unassembled WGS sequence"/>
</dbReference>